<evidence type="ECO:0000256" key="1">
    <source>
        <dbReference type="SAM" id="MobiDB-lite"/>
    </source>
</evidence>
<feature type="region of interest" description="Disordered" evidence="1">
    <location>
        <begin position="1"/>
        <end position="158"/>
    </location>
</feature>
<feature type="region of interest" description="Disordered" evidence="1">
    <location>
        <begin position="231"/>
        <end position="301"/>
    </location>
</feature>
<dbReference type="OMA" id="SQMPDAD"/>
<proteinExistence type="predicted"/>
<feature type="compositionally biased region" description="Basic and acidic residues" evidence="1">
    <location>
        <begin position="126"/>
        <end position="145"/>
    </location>
</feature>
<evidence type="ECO:0000313" key="3">
    <source>
        <dbReference type="WBParaSite" id="nRc.2.0.1.t22748-RA"/>
    </source>
</evidence>
<dbReference type="WBParaSite" id="nRc.2.0.1.t22748-RA">
    <property type="protein sequence ID" value="nRc.2.0.1.t22748-RA"/>
    <property type="gene ID" value="nRc.2.0.1.g22748"/>
</dbReference>
<evidence type="ECO:0000313" key="2">
    <source>
        <dbReference type="Proteomes" id="UP000887565"/>
    </source>
</evidence>
<feature type="compositionally biased region" description="Basic residues" evidence="1">
    <location>
        <begin position="20"/>
        <end position="30"/>
    </location>
</feature>
<feature type="compositionally biased region" description="Basic and acidic residues" evidence="1">
    <location>
        <begin position="31"/>
        <end position="83"/>
    </location>
</feature>
<name>A0A915J8E9_ROMCU</name>
<reference evidence="3" key="1">
    <citation type="submission" date="2022-11" db="UniProtKB">
        <authorList>
            <consortium name="WormBaseParasite"/>
        </authorList>
    </citation>
    <scope>IDENTIFICATION</scope>
</reference>
<feature type="compositionally biased region" description="Basic residues" evidence="1">
    <location>
        <begin position="252"/>
        <end position="279"/>
    </location>
</feature>
<feature type="compositionally biased region" description="Low complexity" evidence="1">
    <location>
        <begin position="282"/>
        <end position="292"/>
    </location>
</feature>
<feature type="compositionally biased region" description="Basic residues" evidence="1">
    <location>
        <begin position="84"/>
        <end position="95"/>
    </location>
</feature>
<dbReference type="Proteomes" id="UP000887565">
    <property type="component" value="Unplaced"/>
</dbReference>
<feature type="compositionally biased region" description="Basic and acidic residues" evidence="1">
    <location>
        <begin position="96"/>
        <end position="109"/>
    </location>
</feature>
<dbReference type="AlphaFoldDB" id="A0A915J8E9"/>
<keyword evidence="2" id="KW-1185">Reference proteome</keyword>
<organism evidence="2 3">
    <name type="scientific">Romanomermis culicivorax</name>
    <name type="common">Nematode worm</name>
    <dbReference type="NCBI Taxonomy" id="13658"/>
    <lineage>
        <taxon>Eukaryota</taxon>
        <taxon>Metazoa</taxon>
        <taxon>Ecdysozoa</taxon>
        <taxon>Nematoda</taxon>
        <taxon>Enoplea</taxon>
        <taxon>Dorylaimia</taxon>
        <taxon>Mermithida</taxon>
        <taxon>Mermithoidea</taxon>
        <taxon>Mermithidae</taxon>
        <taxon>Romanomermis</taxon>
    </lineage>
</organism>
<sequence>MRSPSRSKSRDREDRYTSSSRRRSRSRSKEKKREKVEERSSRKERDERDRDSRREKDRKEKVHETKDRDGKSSSRRTVVDEKVRRRREKRSRSRSRGKEVSKSERDKEKSSKRKNVGRGSPAVLKSNEEPSEKKPKVQKIDDKQPKLTNENDAVYGPISSEEIEKRIVSDSEPVQESLEDLFTTAKIFVSQIKTENENGIKQENIVESKIEVKGPGTQIVPTKIESLSDFKDDKIVTVSKEPTPVFVDRKSSSKSRKEKSKKRDKKKKKSSKSSKKRKRAESSSSSSPSVSSDTDEGSPEA</sequence>
<accession>A0A915J8E9</accession>
<protein>
    <submittedName>
        <fullName evidence="3">Uncharacterized protein</fullName>
    </submittedName>
</protein>